<keyword evidence="3" id="KW-1185">Reference proteome</keyword>
<feature type="domain" description="G" evidence="1">
    <location>
        <begin position="57"/>
        <end position="106"/>
    </location>
</feature>
<dbReference type="Gene3D" id="1.20.120.430">
    <property type="entry name" value="tRNA modification GTPase MnmE domain 2"/>
    <property type="match status" value="1"/>
</dbReference>
<dbReference type="GO" id="GO:0030488">
    <property type="term" value="P:tRNA methylation"/>
    <property type="evidence" value="ECO:0007669"/>
    <property type="project" value="TreeGrafter"/>
</dbReference>
<evidence type="ECO:0000313" key="2">
    <source>
        <dbReference type="EMBL" id="OMJ30293.1"/>
    </source>
</evidence>
<dbReference type="GO" id="GO:0005739">
    <property type="term" value="C:mitochondrion"/>
    <property type="evidence" value="ECO:0007669"/>
    <property type="project" value="TreeGrafter"/>
</dbReference>
<dbReference type="Gene3D" id="3.40.50.300">
    <property type="entry name" value="P-loop containing nucleotide triphosphate hydrolases"/>
    <property type="match status" value="1"/>
</dbReference>
<name>A0A1R1YTS9_9FUNG</name>
<proteinExistence type="predicted"/>
<dbReference type="InterPro" id="IPR027368">
    <property type="entry name" value="MnmE_dom2"/>
</dbReference>
<dbReference type="GO" id="GO:0002098">
    <property type="term" value="P:tRNA wobble uridine modification"/>
    <property type="evidence" value="ECO:0007669"/>
    <property type="project" value="TreeGrafter"/>
</dbReference>
<dbReference type="PANTHER" id="PTHR42714:SF2">
    <property type="entry name" value="TRNA MODIFICATION GTPASE GTPBP3, MITOCHONDRIAL"/>
    <property type="match status" value="1"/>
</dbReference>
<dbReference type="SUPFAM" id="SSF52540">
    <property type="entry name" value="P-loop containing nucleoside triphosphate hydrolases"/>
    <property type="match status" value="1"/>
</dbReference>
<evidence type="ECO:0000259" key="1">
    <source>
        <dbReference type="Pfam" id="PF01926"/>
    </source>
</evidence>
<protein>
    <submittedName>
        <fullName evidence="2">tRNA modification GTPase MnmE</fullName>
    </submittedName>
</protein>
<reference evidence="3" key="1">
    <citation type="submission" date="2017-01" db="EMBL/GenBank/DDBJ databases">
        <authorList>
            <person name="Wang Y."/>
            <person name="White M."/>
            <person name="Kvist S."/>
            <person name="Moncalvo J.-M."/>
        </authorList>
    </citation>
    <scope>NUCLEOTIDE SEQUENCE [LARGE SCALE GENOMIC DNA]</scope>
    <source>
        <strain evidence="3">ID-206-W2</strain>
    </source>
</reference>
<dbReference type="SUPFAM" id="SSF116878">
    <property type="entry name" value="TrmE connector domain"/>
    <property type="match status" value="1"/>
</dbReference>
<dbReference type="PANTHER" id="PTHR42714">
    <property type="entry name" value="TRNA MODIFICATION GTPASE GTPBP3"/>
    <property type="match status" value="1"/>
</dbReference>
<dbReference type="InterPro" id="IPR006073">
    <property type="entry name" value="GTP-bd"/>
</dbReference>
<comment type="caution">
    <text evidence="2">The sequence shown here is derived from an EMBL/GenBank/DDBJ whole genome shotgun (WGS) entry which is preliminary data.</text>
</comment>
<dbReference type="OrthoDB" id="188276at2759"/>
<dbReference type="EMBL" id="LSSM01000034">
    <property type="protein sequence ID" value="OMJ30293.1"/>
    <property type="molecule type" value="Genomic_DNA"/>
</dbReference>
<gene>
    <name evidence="2" type="ORF">AYI69_g161</name>
</gene>
<organism evidence="2 3">
    <name type="scientific">Smittium culicis</name>
    <dbReference type="NCBI Taxonomy" id="133412"/>
    <lineage>
        <taxon>Eukaryota</taxon>
        <taxon>Fungi</taxon>
        <taxon>Fungi incertae sedis</taxon>
        <taxon>Zoopagomycota</taxon>
        <taxon>Kickxellomycotina</taxon>
        <taxon>Harpellomycetes</taxon>
        <taxon>Harpellales</taxon>
        <taxon>Legeriomycetaceae</taxon>
        <taxon>Smittium</taxon>
    </lineage>
</organism>
<evidence type="ECO:0000313" key="3">
    <source>
        <dbReference type="Proteomes" id="UP000187429"/>
    </source>
</evidence>
<dbReference type="Proteomes" id="UP000187429">
    <property type="component" value="Unassembled WGS sequence"/>
</dbReference>
<dbReference type="Pfam" id="PF01926">
    <property type="entry name" value="MMR_HSR1"/>
    <property type="match status" value="1"/>
</dbReference>
<accession>A0A1R1YTS9</accession>
<dbReference type="InterPro" id="IPR027417">
    <property type="entry name" value="P-loop_NTPase"/>
</dbReference>
<dbReference type="AlphaFoldDB" id="A0A1R1YTS9"/>
<dbReference type="GO" id="GO:0005525">
    <property type="term" value="F:GTP binding"/>
    <property type="evidence" value="ECO:0007669"/>
    <property type="project" value="InterPro"/>
</dbReference>
<sequence>MGWRSSIIDAMANIETMIDFSEEESIDADLFANVTQIEKTISFHLKDDRRAEIIRNARRKVSIVSPTAGTTRDSVEVSLDLDGYQIVISDTAGLRKTSDDIETQGIEVAMQK</sequence>